<keyword evidence="1" id="KW-0472">Membrane</keyword>
<evidence type="ECO:0000313" key="2">
    <source>
        <dbReference type="EMBL" id="NSL50345.1"/>
    </source>
</evidence>
<evidence type="ECO:0000313" key="3">
    <source>
        <dbReference type="Proteomes" id="UP000625804"/>
    </source>
</evidence>
<dbReference type="EMBL" id="JABTTE010000001">
    <property type="protein sequence ID" value="NSL50345.1"/>
    <property type="molecule type" value="Genomic_DNA"/>
</dbReference>
<organism evidence="2 3">
    <name type="scientific">Calidifontibacillus erzurumensis</name>
    <dbReference type="NCBI Taxonomy" id="2741433"/>
    <lineage>
        <taxon>Bacteria</taxon>
        <taxon>Bacillati</taxon>
        <taxon>Bacillota</taxon>
        <taxon>Bacilli</taxon>
        <taxon>Bacillales</taxon>
        <taxon>Bacillaceae</taxon>
        <taxon>Calidifontibacillus/Schinkia group</taxon>
        <taxon>Calidifontibacillus</taxon>
    </lineage>
</organism>
<evidence type="ECO:0000256" key="1">
    <source>
        <dbReference type="SAM" id="Phobius"/>
    </source>
</evidence>
<dbReference type="AlphaFoldDB" id="A0A8J8GDN5"/>
<comment type="caution">
    <text evidence="2">The sequence shown here is derived from an EMBL/GenBank/DDBJ whole genome shotgun (WGS) entry which is preliminary data.</text>
</comment>
<feature type="transmembrane region" description="Helical" evidence="1">
    <location>
        <begin position="31"/>
        <end position="52"/>
    </location>
</feature>
<dbReference type="RefSeq" id="WP_173729535.1">
    <property type="nucleotide sequence ID" value="NZ_JABTTE010000001.1"/>
</dbReference>
<keyword evidence="3" id="KW-1185">Reference proteome</keyword>
<dbReference type="Proteomes" id="UP000625804">
    <property type="component" value="Unassembled WGS sequence"/>
</dbReference>
<dbReference type="Pfam" id="PF10958">
    <property type="entry name" value="DUF2759"/>
    <property type="match status" value="1"/>
</dbReference>
<protein>
    <submittedName>
        <fullName evidence="2">DUF2759 family protein</fullName>
    </submittedName>
</protein>
<keyword evidence="1" id="KW-0812">Transmembrane</keyword>
<keyword evidence="1" id="KW-1133">Transmembrane helix</keyword>
<sequence>MGLVIIFALITLLCLLGLFRSLKQKSVLAFVFAGASVLVFGWFTVMTFIAILNGHGTPTAH</sequence>
<accession>A0A8J8GDN5</accession>
<dbReference type="InterPro" id="IPR024490">
    <property type="entry name" value="DUF2759"/>
</dbReference>
<name>A0A8J8GDN5_9BACI</name>
<proteinExistence type="predicted"/>
<gene>
    <name evidence="2" type="ORF">HR057_01060</name>
</gene>
<reference evidence="2" key="1">
    <citation type="submission" date="2020-06" db="EMBL/GenBank/DDBJ databases">
        <title>A novel thermopfilic bacterium from Erzurum, Turkey.</title>
        <authorList>
            <person name="Adiguzel A."/>
            <person name="Ay H."/>
            <person name="Baltaci M.O."/>
        </authorList>
    </citation>
    <scope>NUCLEOTIDE SEQUENCE</scope>
    <source>
        <strain evidence="2">P2</strain>
    </source>
</reference>